<dbReference type="GO" id="GO:0051213">
    <property type="term" value="F:dioxygenase activity"/>
    <property type="evidence" value="ECO:0007669"/>
    <property type="project" value="UniProtKB-KW"/>
</dbReference>
<dbReference type="OrthoDB" id="543511at2759"/>
<organism evidence="1 2">
    <name type="scientific">Gigaspora margarita</name>
    <dbReference type="NCBI Taxonomy" id="4874"/>
    <lineage>
        <taxon>Eukaryota</taxon>
        <taxon>Fungi</taxon>
        <taxon>Fungi incertae sedis</taxon>
        <taxon>Mucoromycota</taxon>
        <taxon>Glomeromycotina</taxon>
        <taxon>Glomeromycetes</taxon>
        <taxon>Diversisporales</taxon>
        <taxon>Gigasporaceae</taxon>
        <taxon>Gigaspora</taxon>
    </lineage>
</organism>
<protein>
    <submittedName>
        <fullName evidence="1">Cysteine dioxygenase type I</fullName>
    </submittedName>
</protein>
<dbReference type="EMBL" id="WTPW01000500">
    <property type="protein sequence ID" value="KAF0505193.1"/>
    <property type="molecule type" value="Genomic_DNA"/>
</dbReference>
<keyword evidence="1" id="KW-0223">Dioxygenase</keyword>
<comment type="caution">
    <text evidence="1">The sequence shown here is derived from an EMBL/GenBank/DDBJ whole genome shotgun (WGS) entry which is preliminary data.</text>
</comment>
<gene>
    <name evidence="1" type="ORF">F8M41_019334</name>
</gene>
<proteinExistence type="predicted"/>
<keyword evidence="1" id="KW-0560">Oxidoreductase</keyword>
<keyword evidence="2" id="KW-1185">Reference proteome</keyword>
<dbReference type="Proteomes" id="UP000439903">
    <property type="component" value="Unassembled WGS sequence"/>
</dbReference>
<sequence length="137" mass="15645">MITNGLKNCESIKTEDIWSIFKLSFLRLPTTIDLPLFIIKHEDATLEMEKVTVIDNLLKKKKRGELYWNIVGVSFNTSNFLNFADSINYSIKAPDLIAMKSLKKKHLNLAIQKVTDLRFTLGKDKGNSPGFPFVLKI</sequence>
<evidence type="ECO:0000313" key="1">
    <source>
        <dbReference type="EMBL" id="KAF0505193.1"/>
    </source>
</evidence>
<accession>A0A8H4AK13</accession>
<name>A0A8H4AK13_GIGMA</name>
<dbReference type="AlphaFoldDB" id="A0A8H4AK13"/>
<evidence type="ECO:0000313" key="2">
    <source>
        <dbReference type="Proteomes" id="UP000439903"/>
    </source>
</evidence>
<reference evidence="1 2" key="1">
    <citation type="journal article" date="2019" name="Environ. Microbiol.">
        <title>At the nexus of three kingdoms: the genome of the mycorrhizal fungus Gigaspora margarita provides insights into plant, endobacterial and fungal interactions.</title>
        <authorList>
            <person name="Venice F."/>
            <person name="Ghignone S."/>
            <person name="Salvioli di Fossalunga A."/>
            <person name="Amselem J."/>
            <person name="Novero M."/>
            <person name="Xianan X."/>
            <person name="Sedzielewska Toro K."/>
            <person name="Morin E."/>
            <person name="Lipzen A."/>
            <person name="Grigoriev I.V."/>
            <person name="Henrissat B."/>
            <person name="Martin F.M."/>
            <person name="Bonfante P."/>
        </authorList>
    </citation>
    <scope>NUCLEOTIDE SEQUENCE [LARGE SCALE GENOMIC DNA]</scope>
    <source>
        <strain evidence="1 2">BEG34</strain>
    </source>
</reference>